<name>A0A553E8F5_9FLAO</name>
<dbReference type="OrthoDB" id="9873391at2"/>
<dbReference type="RefSeq" id="WP_144255505.1">
    <property type="nucleotide sequence ID" value="NZ_VJZT01000003.1"/>
</dbReference>
<evidence type="ECO:0000313" key="1">
    <source>
        <dbReference type="EMBL" id="TRX41317.1"/>
    </source>
</evidence>
<dbReference type="AlphaFoldDB" id="A0A553E8F5"/>
<gene>
    <name evidence="1" type="ORF">FNW21_04250</name>
</gene>
<keyword evidence="2" id="KW-1185">Reference proteome</keyword>
<proteinExistence type="predicted"/>
<organism evidence="1 2">
    <name type="scientific">Flavobacterium restrictum</name>
    <dbReference type="NCBI Taxonomy" id="2594428"/>
    <lineage>
        <taxon>Bacteria</taxon>
        <taxon>Pseudomonadati</taxon>
        <taxon>Bacteroidota</taxon>
        <taxon>Flavobacteriia</taxon>
        <taxon>Flavobacteriales</taxon>
        <taxon>Flavobacteriaceae</taxon>
        <taxon>Flavobacterium</taxon>
    </lineage>
</organism>
<sequence>MEKPFRLEEGIYFEDSKQMLVWGESFEELHKIDNPEISENGDTLKWYGKLCLDGQKLNVIVYKNQYTNKKGILELINFEEEKENQLTIYKTAEKYSAFFEKYFGEPSQTKTIYGRTTELWNISDLQIILGIGERFSDFLIFGMHYGENFY</sequence>
<comment type="caution">
    <text evidence="1">The sequence shown here is derived from an EMBL/GenBank/DDBJ whole genome shotgun (WGS) entry which is preliminary data.</text>
</comment>
<protein>
    <submittedName>
        <fullName evidence="1">Uncharacterized protein</fullName>
    </submittedName>
</protein>
<reference evidence="1 2" key="1">
    <citation type="submission" date="2019-07" db="EMBL/GenBank/DDBJ databases">
        <title>Novel species of Flavobacterium.</title>
        <authorList>
            <person name="Liu Q."/>
            <person name="Xin Y.-H."/>
        </authorList>
    </citation>
    <scope>NUCLEOTIDE SEQUENCE [LARGE SCALE GENOMIC DNA]</scope>
    <source>
        <strain evidence="1 2">LB1R34</strain>
    </source>
</reference>
<accession>A0A553E8F5</accession>
<dbReference type="EMBL" id="VJZT01000003">
    <property type="protein sequence ID" value="TRX41317.1"/>
    <property type="molecule type" value="Genomic_DNA"/>
</dbReference>
<evidence type="ECO:0000313" key="2">
    <source>
        <dbReference type="Proteomes" id="UP000316371"/>
    </source>
</evidence>
<dbReference type="Proteomes" id="UP000316371">
    <property type="component" value="Unassembled WGS sequence"/>
</dbReference>